<protein>
    <submittedName>
        <fullName evidence="4">Tyrosine-protein phosphatase non-receptor type 6</fullName>
    </submittedName>
</protein>
<dbReference type="Gene3D" id="3.90.190.10">
    <property type="entry name" value="Protein tyrosine phosphatase superfamily"/>
    <property type="match status" value="1"/>
</dbReference>
<dbReference type="InterPro" id="IPR000387">
    <property type="entry name" value="Tyr_Pase_dom"/>
</dbReference>
<comment type="similarity">
    <text evidence="1">Belongs to the protein-tyrosine phosphatase family. Non-receptor class subfamily.</text>
</comment>
<dbReference type="SMART" id="SM00404">
    <property type="entry name" value="PTPc_motif"/>
    <property type="match status" value="1"/>
</dbReference>
<evidence type="ECO:0000256" key="1">
    <source>
        <dbReference type="ARBA" id="ARBA00009649"/>
    </source>
</evidence>
<reference evidence="4" key="1">
    <citation type="journal article" date="2020" name="Fungal Divers.">
        <title>Resolving the Mortierellaceae phylogeny through synthesis of multi-gene phylogenetics and phylogenomics.</title>
        <authorList>
            <person name="Vandepol N."/>
            <person name="Liber J."/>
            <person name="Desiro A."/>
            <person name="Na H."/>
            <person name="Kennedy M."/>
            <person name="Barry K."/>
            <person name="Grigoriev I.V."/>
            <person name="Miller A.N."/>
            <person name="O'Donnell K."/>
            <person name="Stajich J.E."/>
            <person name="Bonito G."/>
        </authorList>
    </citation>
    <scope>NUCLEOTIDE SEQUENCE</scope>
    <source>
        <strain evidence="4">NRRL 28262</strain>
    </source>
</reference>
<proteinExistence type="inferred from homology"/>
<evidence type="ECO:0000259" key="3">
    <source>
        <dbReference type="PROSITE" id="PS50056"/>
    </source>
</evidence>
<evidence type="ECO:0000313" key="4">
    <source>
        <dbReference type="EMBL" id="KAG0281786.1"/>
    </source>
</evidence>
<evidence type="ECO:0000313" key="5">
    <source>
        <dbReference type="Proteomes" id="UP001194580"/>
    </source>
</evidence>
<dbReference type="SUPFAM" id="SSF52799">
    <property type="entry name" value="(Phosphotyrosine protein) phosphatases II"/>
    <property type="match status" value="1"/>
</dbReference>
<keyword evidence="5" id="KW-1185">Reference proteome</keyword>
<feature type="domain" description="Tyrosine specific protein phosphatases" evidence="3">
    <location>
        <begin position="271"/>
        <end position="386"/>
    </location>
</feature>
<dbReference type="Proteomes" id="UP001194580">
    <property type="component" value="Unassembled WGS sequence"/>
</dbReference>
<dbReference type="EMBL" id="JAAAIL010000007">
    <property type="protein sequence ID" value="KAG0281786.1"/>
    <property type="molecule type" value="Genomic_DNA"/>
</dbReference>
<name>A0AAD4HBS3_9FUNG</name>
<dbReference type="PRINTS" id="PR00700">
    <property type="entry name" value="PRTYPHPHTASE"/>
</dbReference>
<dbReference type="PANTHER" id="PTHR19134">
    <property type="entry name" value="RECEPTOR-TYPE TYROSINE-PROTEIN PHOSPHATASE"/>
    <property type="match status" value="1"/>
</dbReference>
<sequence>MAPPLMVTVSIPTIRILVACDRLCAFAIRHPINNIIKNYSTVNCNKTMSEQAHLPAFLRPESKTSQASYQNKAFEKLTHQEYNRLDEGQDNANSRFSLHQATQVANRKYNRYNDILPFKHSQVVVNGGPQQYINANRITSPPSLRSSLPADFTGYIATQAPLPETQATFWRMVKEQNVHVIVCLTAVDHDRKRRAAKAEQYWPQAGLTDQFGTELSVRNLDSTNSNNEVVYRNLELWDPSLPAETPRRPILLVHYQGWPDHGVPRNSNNLRDILYTIRSWKHNQMTVNSYGGDFGPMVVHCSAGCGRTGTFCVIDTSLSVLEHVGYPHIAPHPLRVQEQARADTRTQQQQQGGAYDWNQDEDIIFEALDAFRKERMLMVQTPAQYQFCYGVVRDLCQ</sequence>
<dbReference type="InterPro" id="IPR050348">
    <property type="entry name" value="Protein-Tyr_Phosphatase"/>
</dbReference>
<comment type="caution">
    <text evidence="4">The sequence shown here is derived from an EMBL/GenBank/DDBJ whole genome shotgun (WGS) entry which is preliminary data.</text>
</comment>
<dbReference type="PROSITE" id="PS50055">
    <property type="entry name" value="TYR_PHOSPHATASE_PTP"/>
    <property type="match status" value="1"/>
</dbReference>
<feature type="domain" description="Tyrosine-protein phosphatase" evidence="2">
    <location>
        <begin position="78"/>
        <end position="395"/>
    </location>
</feature>
<dbReference type="InterPro" id="IPR016130">
    <property type="entry name" value="Tyr_Pase_AS"/>
</dbReference>
<dbReference type="SMART" id="SM00194">
    <property type="entry name" value="PTPc"/>
    <property type="match status" value="1"/>
</dbReference>
<organism evidence="4 5">
    <name type="scientific">Linnemannia exigua</name>
    <dbReference type="NCBI Taxonomy" id="604196"/>
    <lineage>
        <taxon>Eukaryota</taxon>
        <taxon>Fungi</taxon>
        <taxon>Fungi incertae sedis</taxon>
        <taxon>Mucoromycota</taxon>
        <taxon>Mortierellomycotina</taxon>
        <taxon>Mortierellomycetes</taxon>
        <taxon>Mortierellales</taxon>
        <taxon>Mortierellaceae</taxon>
        <taxon>Linnemannia</taxon>
    </lineage>
</organism>
<dbReference type="PANTHER" id="PTHR19134:SF449">
    <property type="entry name" value="TYROSINE-PROTEIN PHOSPHATASE 1"/>
    <property type="match status" value="1"/>
</dbReference>
<dbReference type="Pfam" id="PF00102">
    <property type="entry name" value="Y_phosphatase"/>
    <property type="match status" value="1"/>
</dbReference>
<dbReference type="GO" id="GO:0004725">
    <property type="term" value="F:protein tyrosine phosphatase activity"/>
    <property type="evidence" value="ECO:0007669"/>
    <property type="project" value="InterPro"/>
</dbReference>
<evidence type="ECO:0000259" key="2">
    <source>
        <dbReference type="PROSITE" id="PS50055"/>
    </source>
</evidence>
<accession>A0AAD4HBS3</accession>
<dbReference type="InterPro" id="IPR000242">
    <property type="entry name" value="PTP_cat"/>
</dbReference>
<gene>
    <name evidence="4" type="primary">PTPN6</name>
    <name evidence="4" type="ORF">BGZ95_010439</name>
</gene>
<dbReference type="InterPro" id="IPR029021">
    <property type="entry name" value="Prot-tyrosine_phosphatase-like"/>
</dbReference>
<dbReference type="AlphaFoldDB" id="A0AAD4HBS3"/>
<dbReference type="InterPro" id="IPR003595">
    <property type="entry name" value="Tyr_Pase_cat"/>
</dbReference>
<dbReference type="PROSITE" id="PS00383">
    <property type="entry name" value="TYR_PHOSPHATASE_1"/>
    <property type="match status" value="1"/>
</dbReference>
<dbReference type="PROSITE" id="PS50056">
    <property type="entry name" value="TYR_PHOSPHATASE_2"/>
    <property type="match status" value="1"/>
</dbReference>